<proteinExistence type="predicted"/>
<sequence>MNNFPIICSHIVCVWAPDSEGERPVNQKHSEKTATEAVCKNKNTSLSKYFSLIDNLLIFNWRETVQLRGASTFTFSIKMCKLHIRSCNKITEVKVQH</sequence>
<reference evidence="1" key="2">
    <citation type="journal article" date="2015" name="Fish Shellfish Immunol.">
        <title>Early steps in the European eel (Anguilla anguilla)-Vibrio vulnificus interaction in the gills: Role of the RtxA13 toxin.</title>
        <authorList>
            <person name="Callol A."/>
            <person name="Pajuelo D."/>
            <person name="Ebbesson L."/>
            <person name="Teles M."/>
            <person name="MacKenzie S."/>
            <person name="Amaro C."/>
        </authorList>
    </citation>
    <scope>NUCLEOTIDE SEQUENCE</scope>
</reference>
<evidence type="ECO:0000313" key="1">
    <source>
        <dbReference type="EMBL" id="JAH93954.1"/>
    </source>
</evidence>
<dbReference type="AlphaFoldDB" id="A0A0E9WU73"/>
<accession>A0A0E9WU73</accession>
<reference evidence="1" key="1">
    <citation type="submission" date="2014-11" db="EMBL/GenBank/DDBJ databases">
        <authorList>
            <person name="Amaro Gonzalez C."/>
        </authorList>
    </citation>
    <scope>NUCLEOTIDE SEQUENCE</scope>
</reference>
<dbReference type="EMBL" id="GBXM01014623">
    <property type="protein sequence ID" value="JAH93954.1"/>
    <property type="molecule type" value="Transcribed_RNA"/>
</dbReference>
<protein>
    <submittedName>
        <fullName evidence="1">Uncharacterized protein</fullName>
    </submittedName>
</protein>
<organism evidence="1">
    <name type="scientific">Anguilla anguilla</name>
    <name type="common">European freshwater eel</name>
    <name type="synonym">Muraena anguilla</name>
    <dbReference type="NCBI Taxonomy" id="7936"/>
    <lineage>
        <taxon>Eukaryota</taxon>
        <taxon>Metazoa</taxon>
        <taxon>Chordata</taxon>
        <taxon>Craniata</taxon>
        <taxon>Vertebrata</taxon>
        <taxon>Euteleostomi</taxon>
        <taxon>Actinopterygii</taxon>
        <taxon>Neopterygii</taxon>
        <taxon>Teleostei</taxon>
        <taxon>Anguilliformes</taxon>
        <taxon>Anguillidae</taxon>
        <taxon>Anguilla</taxon>
    </lineage>
</organism>
<name>A0A0E9WU73_ANGAN</name>